<sequence length="1087" mass="125201">MLTLYPGNRMEELVQLMLHLMQQNDRPHALSTDLIVVQNPGMQHWLSMEMAQHNGVAMNIEFPLLSRFIWKMMRRLDPSVPDESPYAREVLVWRIYNALATLSEHPDFTAPTAYWLNDQPDALKRYQLAHTQADLYEQYLIYRPDWIEQWDQGQFDGVQDAPAESVRWQAVLWHHLTQQEPRHPLYWLHQARTRLMEVTPGQIHLPDTVYVFGINTMAPVWWDFLRQLSTHMNLHIFTLNPSDEYWGDIQSPERQARQRAQWLAEQQTEDVWLAPEVGNPLLAAWGRQGQEFIRLMYATEQGEISVFSPPPQDTLLGRIQRDILHLHDATTEPQTQAVDDSIVVTNAHSALREVQGLHDWLLHQMAADPRLQPRDIVVMCPAVEDYAPYIEAVFDSHGMSSVEAHASVRLPCSIADRSLHDSLPLVQSFMALMALPDSRFSVNSVLAHLRLPAVQRRFGIDAADLPRLTQWLKAAAVHWGLDAEHKRALGLPADAHYTWHQGLQRLLFGFMWGDAEAVFDGQLLLPWVEGDQADLLGKLMHVLRVMQEESQQWMSQLTAIQWQARLVRLLERLYDPDDDERDGYDRVLMALHDLVAFTHRAGSAEHALPLAVVQDYFRQAFQQPEQRQRFMTGQVTFCSMVPMRSIPFKVIAVLGLNDGQFPRQRQPLGFDLMAHARPRLGDRSRRGDDRYLFLEAMVSARQSLYLSYQGRSAKNNEEQQPSLVLRELLRYLAQGYGVAPNVLARQLPLQPFSLDNYRAPLFSYDAQWFALLKATEQVASDNLPELTPLADDWPEPRQEPIEYWVRWFTNPPQAFAQERLGLYLERADDELDDTEPFVADYLARYGVQDDVIQAHVQGEDVIPVLERHQLGQHLPSNPTFDDELMAWTEEAQIFAELLCREGVQHATVTTLSWSHQNLTLQGETIRLEQQNVFWRFATCKPKDTLRLWLHHLIANCSAAITTKGYFRAQAKHGMDVADCLTFSPVADAEQQLQAWYDVWQRLTQAPSHLLAALALARYSDTEAKPDALILAWQKAAEFNPYLDVFWPAESPEWTVTDDTLLQPLYQPMLAHQTYGPVPRVKADEARQ</sequence>
<keyword evidence="1 10" id="KW-0540">Nuclease</keyword>
<evidence type="ECO:0000313" key="13">
    <source>
        <dbReference type="Proteomes" id="UP001595617"/>
    </source>
</evidence>
<evidence type="ECO:0000259" key="11">
    <source>
        <dbReference type="Pfam" id="PF17946"/>
    </source>
</evidence>
<evidence type="ECO:0000256" key="4">
    <source>
        <dbReference type="ARBA" id="ARBA00022801"/>
    </source>
</evidence>
<keyword evidence="7 10" id="KW-0067">ATP-binding</keyword>
<keyword evidence="2 10" id="KW-0547">Nucleotide-binding</keyword>
<dbReference type="NCBIfam" id="TIGR01450">
    <property type="entry name" value="recC"/>
    <property type="match status" value="1"/>
</dbReference>
<dbReference type="InterPro" id="IPR013986">
    <property type="entry name" value="DExx_box_DNA_helicase_dom_sf"/>
</dbReference>
<evidence type="ECO:0000256" key="2">
    <source>
        <dbReference type="ARBA" id="ARBA00022741"/>
    </source>
</evidence>
<evidence type="ECO:0000313" key="12">
    <source>
        <dbReference type="EMBL" id="MFC3852651.1"/>
    </source>
</evidence>
<proteinExistence type="inferred from homology"/>
<keyword evidence="4 10" id="KW-0378">Hydrolase</keyword>
<dbReference type="InterPro" id="IPR041500">
    <property type="entry name" value="RecC_C"/>
</dbReference>
<comment type="caution">
    <text evidence="12">The sequence shown here is derived from an EMBL/GenBank/DDBJ whole genome shotgun (WGS) entry which is preliminary data.</text>
</comment>
<evidence type="ECO:0000256" key="8">
    <source>
        <dbReference type="ARBA" id="ARBA00023125"/>
    </source>
</evidence>
<dbReference type="SUPFAM" id="SSF52980">
    <property type="entry name" value="Restriction endonuclease-like"/>
    <property type="match status" value="1"/>
</dbReference>
<dbReference type="Gene3D" id="1.10.10.990">
    <property type="match status" value="1"/>
</dbReference>
<protein>
    <recommendedName>
        <fullName evidence="10">RecBCD enzyme subunit RecC</fullName>
    </recommendedName>
    <alternativeName>
        <fullName evidence="10">Exonuclease V subunit RecC</fullName>
        <shortName evidence="10">ExoV subunit RecC</shortName>
    </alternativeName>
    <alternativeName>
        <fullName evidence="10">Helicase/nuclease RecBCD subunit RecC</fullName>
    </alternativeName>
</protein>
<dbReference type="PIRSF" id="PIRSF000980">
    <property type="entry name" value="RecC"/>
    <property type="match status" value="1"/>
</dbReference>
<dbReference type="Gene3D" id="3.40.50.10930">
    <property type="match status" value="1"/>
</dbReference>
<evidence type="ECO:0000256" key="9">
    <source>
        <dbReference type="ARBA" id="ARBA00023204"/>
    </source>
</evidence>
<keyword evidence="6 10" id="KW-0269">Exonuclease</keyword>
<keyword evidence="5 10" id="KW-0347">Helicase</keyword>
<evidence type="ECO:0000256" key="10">
    <source>
        <dbReference type="HAMAP-Rule" id="MF_01486"/>
    </source>
</evidence>
<dbReference type="Gene3D" id="1.10.10.160">
    <property type="match status" value="1"/>
</dbReference>
<dbReference type="Proteomes" id="UP001595617">
    <property type="component" value="Unassembled WGS sequence"/>
</dbReference>
<dbReference type="PANTHER" id="PTHR30591:SF1">
    <property type="entry name" value="RECBCD ENZYME SUBUNIT RECC"/>
    <property type="match status" value="1"/>
</dbReference>
<dbReference type="InterPro" id="IPR027417">
    <property type="entry name" value="P-loop_NTPase"/>
</dbReference>
<dbReference type="PANTHER" id="PTHR30591">
    <property type="entry name" value="RECBCD ENZYME SUBUNIT RECC"/>
    <property type="match status" value="1"/>
</dbReference>
<evidence type="ECO:0000256" key="1">
    <source>
        <dbReference type="ARBA" id="ARBA00022722"/>
    </source>
</evidence>
<dbReference type="InterPro" id="IPR011335">
    <property type="entry name" value="Restrct_endonuc-II-like"/>
</dbReference>
<evidence type="ECO:0000256" key="6">
    <source>
        <dbReference type="ARBA" id="ARBA00022839"/>
    </source>
</evidence>
<name>A0ABV7ZWY4_9GAMM</name>
<keyword evidence="9 10" id="KW-0234">DNA repair</keyword>
<dbReference type="RefSeq" id="WP_380695062.1">
    <property type="nucleotide sequence ID" value="NZ_JBHRYR010000003.1"/>
</dbReference>
<dbReference type="Pfam" id="PF17946">
    <property type="entry name" value="RecC_C"/>
    <property type="match status" value="1"/>
</dbReference>
<organism evidence="12 13">
    <name type="scientific">Saccharospirillum mangrovi</name>
    <dbReference type="NCBI Taxonomy" id="2161747"/>
    <lineage>
        <taxon>Bacteria</taxon>
        <taxon>Pseudomonadati</taxon>
        <taxon>Pseudomonadota</taxon>
        <taxon>Gammaproteobacteria</taxon>
        <taxon>Oceanospirillales</taxon>
        <taxon>Saccharospirillaceae</taxon>
        <taxon>Saccharospirillum</taxon>
    </lineage>
</organism>
<comment type="function">
    <text evidence="10">A helicase/nuclease that prepares dsDNA breaks (DSB) for recombinational DNA repair. Binds to DSBs and unwinds DNA via a highly rapid and processive ATP-dependent bidirectional helicase activity. Unwinds dsDNA until it encounters a Chi (crossover hotspot instigator) sequence from the 3' direction. Cuts ssDNA a few nucleotides 3' to the Chi site. The properties and activities of the enzyme are changed at Chi. The Chi-altered holoenzyme produces a long 3'-ssDNA overhang and facilitates RecA-binding to the ssDNA for homologous DNA recombination and repair. Holoenzyme degrades any linearized DNA that is unable to undergo homologous recombination. In the holoenzyme this subunit recognizes the wild-type Chi sequence, and when added to isolated RecB increases its ATP-dependent helicase processivity.</text>
</comment>
<dbReference type="InterPro" id="IPR006697">
    <property type="entry name" value="RecC"/>
</dbReference>
<dbReference type="Gene3D" id="3.40.50.300">
    <property type="entry name" value="P-loop containing nucleotide triphosphate hydrolases"/>
    <property type="match status" value="2"/>
</dbReference>
<dbReference type="EMBL" id="JBHRYR010000003">
    <property type="protein sequence ID" value="MFC3852651.1"/>
    <property type="molecule type" value="Genomic_DNA"/>
</dbReference>
<keyword evidence="13" id="KW-1185">Reference proteome</keyword>
<evidence type="ECO:0000256" key="5">
    <source>
        <dbReference type="ARBA" id="ARBA00022806"/>
    </source>
</evidence>
<evidence type="ECO:0000256" key="3">
    <source>
        <dbReference type="ARBA" id="ARBA00022763"/>
    </source>
</evidence>
<feature type="domain" description="RecC C-terminal" evidence="11">
    <location>
        <begin position="801"/>
        <end position="1016"/>
    </location>
</feature>
<accession>A0ABV7ZWY4</accession>
<dbReference type="Pfam" id="PF04257">
    <property type="entry name" value="Exonuc_V_gamma"/>
    <property type="match status" value="1"/>
</dbReference>
<dbReference type="SUPFAM" id="SSF52540">
    <property type="entry name" value="P-loop containing nucleoside triphosphate hydrolases"/>
    <property type="match status" value="2"/>
</dbReference>
<keyword evidence="3 10" id="KW-0227">DNA damage</keyword>
<dbReference type="GO" id="GO:0008854">
    <property type="term" value="F:exodeoxyribonuclease V activity"/>
    <property type="evidence" value="ECO:0007669"/>
    <property type="project" value="UniProtKB-EC"/>
</dbReference>
<keyword evidence="8 10" id="KW-0238">DNA-binding</keyword>
<comment type="subunit">
    <text evidence="10">Heterotrimer of RecB, RecC and RecD. All subunits contribute to DNA-binding.</text>
</comment>
<evidence type="ECO:0000256" key="7">
    <source>
        <dbReference type="ARBA" id="ARBA00022840"/>
    </source>
</evidence>
<comment type="miscellaneous">
    <text evidence="10">In the RecBCD complex, RecB has a slow 3'-5' helicase, an exonuclease activity and loads RecA onto ssDNA, RecD has a fast 5'-3' helicase activity, while RecC stimulates the ATPase and processivity of the RecB helicase and contributes to recognition of the Chi site.</text>
</comment>
<comment type="similarity">
    <text evidence="10">Belongs to the RecC family.</text>
</comment>
<dbReference type="HAMAP" id="MF_01486">
    <property type="entry name" value="RecC"/>
    <property type="match status" value="1"/>
</dbReference>
<gene>
    <name evidence="10 12" type="primary">recC</name>
    <name evidence="12" type="ORF">ACFOOG_07385</name>
</gene>
<reference evidence="13" key="1">
    <citation type="journal article" date="2019" name="Int. J. Syst. Evol. Microbiol.">
        <title>The Global Catalogue of Microorganisms (GCM) 10K type strain sequencing project: providing services to taxonomists for standard genome sequencing and annotation.</title>
        <authorList>
            <consortium name="The Broad Institute Genomics Platform"/>
            <consortium name="The Broad Institute Genome Sequencing Center for Infectious Disease"/>
            <person name="Wu L."/>
            <person name="Ma J."/>
        </authorList>
    </citation>
    <scope>NUCLEOTIDE SEQUENCE [LARGE SCALE GENOMIC DNA]</scope>
    <source>
        <strain evidence="13">IBRC 10765</strain>
    </source>
</reference>